<dbReference type="AlphaFoldDB" id="J9H0E0"/>
<evidence type="ECO:0000256" key="1">
    <source>
        <dbReference type="SAM" id="MobiDB-lite"/>
    </source>
</evidence>
<protein>
    <submittedName>
        <fullName evidence="2">Uncharacterized protein</fullName>
    </submittedName>
</protein>
<dbReference type="EMBL" id="AMCI01000468">
    <property type="protein sequence ID" value="EJX09073.1"/>
    <property type="molecule type" value="Genomic_DNA"/>
</dbReference>
<feature type="region of interest" description="Disordered" evidence="1">
    <location>
        <begin position="172"/>
        <end position="248"/>
    </location>
</feature>
<accession>J9H0E0</accession>
<proteinExistence type="predicted"/>
<reference evidence="2" key="1">
    <citation type="journal article" date="2012" name="PLoS ONE">
        <title>Gene sets for utilization of primary and secondary nutrition supplies in the distal gut of endangered iberian lynx.</title>
        <authorList>
            <person name="Alcaide M."/>
            <person name="Messina E."/>
            <person name="Richter M."/>
            <person name="Bargiela R."/>
            <person name="Peplies J."/>
            <person name="Huws S.A."/>
            <person name="Newbold C.J."/>
            <person name="Golyshin P.N."/>
            <person name="Simon M.A."/>
            <person name="Lopez G."/>
            <person name="Yakimov M.M."/>
            <person name="Ferrer M."/>
        </authorList>
    </citation>
    <scope>NUCLEOTIDE SEQUENCE</scope>
</reference>
<gene>
    <name evidence="2" type="ORF">EVA_02818</name>
</gene>
<evidence type="ECO:0000313" key="2">
    <source>
        <dbReference type="EMBL" id="EJX09073.1"/>
    </source>
</evidence>
<feature type="compositionally biased region" description="Low complexity" evidence="1">
    <location>
        <begin position="192"/>
        <end position="234"/>
    </location>
</feature>
<name>J9H0E0_9ZZZZ</name>
<organism evidence="2">
    <name type="scientific">gut metagenome</name>
    <dbReference type="NCBI Taxonomy" id="749906"/>
    <lineage>
        <taxon>unclassified sequences</taxon>
        <taxon>metagenomes</taxon>
        <taxon>organismal metagenomes</taxon>
    </lineage>
</organism>
<comment type="caution">
    <text evidence="2">The sequence shown here is derived from an EMBL/GenBank/DDBJ whole genome shotgun (WGS) entry which is preliminary data.</text>
</comment>
<sequence>MQVSVADGGHIPCPKCRAGRILLYPKVAKCSNVDCPDRLPQQRGEAAHRQPDCRPCNQRQNIPYQRIQEQGRQALRCVPHLRQGLPHRVRVPAPHGQAQRKGAQAMNGIGWITVAEAARLCGTDELRITLWMNGNHIAYARFDGILMIDGASLAALFSRNRVATIYEDVAQQRGKPGRPGRLRRLLDTPSTPSACRSASSGRAGSWASSPWSTCSSTSAASASPACTVSATSAADRQPRPSGGSGRTA</sequence>